<reference evidence="2 3" key="1">
    <citation type="submission" date="2021-05" db="EMBL/GenBank/DDBJ databases">
        <title>The draft genome of Geobacter chapellei DSM 13688.</title>
        <authorList>
            <person name="Xu Z."/>
            <person name="Masuda Y."/>
            <person name="Itoh H."/>
            <person name="Senoo K."/>
        </authorList>
    </citation>
    <scope>NUCLEOTIDE SEQUENCE [LARGE SCALE GENOMIC DNA]</scope>
    <source>
        <strain evidence="2 3">DSM 13688</strain>
    </source>
</reference>
<dbReference type="RefSeq" id="WP_214299416.1">
    <property type="nucleotide sequence ID" value="NZ_JAHDYS010000010.1"/>
</dbReference>
<keyword evidence="1" id="KW-0812">Transmembrane</keyword>
<comment type="caution">
    <text evidence="2">The sequence shown here is derived from an EMBL/GenBank/DDBJ whole genome shotgun (WGS) entry which is preliminary data.</text>
</comment>
<accession>A0ABS5U9V7</accession>
<sequence>MSKKILSGIILIAFGYIFIKIQTTGNPTNLFDKILGSLIPTMVITAGIISNRSKYRDFYLIDYIVLVVVSVIWVLGTLLAVDKMFGLSFMR</sequence>
<dbReference type="EMBL" id="JAHDYS010000010">
    <property type="protein sequence ID" value="MBT1072447.1"/>
    <property type="molecule type" value="Genomic_DNA"/>
</dbReference>
<keyword evidence="1" id="KW-1133">Transmembrane helix</keyword>
<gene>
    <name evidence="2" type="ORF">KJB30_11665</name>
</gene>
<feature type="transmembrane region" description="Helical" evidence="1">
    <location>
        <begin position="5"/>
        <end position="22"/>
    </location>
</feature>
<proteinExistence type="predicted"/>
<feature type="transmembrane region" description="Helical" evidence="1">
    <location>
        <begin position="34"/>
        <end position="51"/>
    </location>
</feature>
<evidence type="ECO:0000313" key="3">
    <source>
        <dbReference type="Proteomes" id="UP000784128"/>
    </source>
</evidence>
<evidence type="ECO:0000256" key="1">
    <source>
        <dbReference type="SAM" id="Phobius"/>
    </source>
</evidence>
<evidence type="ECO:0000313" key="2">
    <source>
        <dbReference type="EMBL" id="MBT1072447.1"/>
    </source>
</evidence>
<keyword evidence="1" id="KW-0472">Membrane</keyword>
<keyword evidence="3" id="KW-1185">Reference proteome</keyword>
<dbReference type="Proteomes" id="UP000784128">
    <property type="component" value="Unassembled WGS sequence"/>
</dbReference>
<feature type="transmembrane region" description="Helical" evidence="1">
    <location>
        <begin position="58"/>
        <end position="81"/>
    </location>
</feature>
<protein>
    <submittedName>
        <fullName evidence="2">Uncharacterized protein</fullName>
    </submittedName>
</protein>
<name>A0ABS5U9V7_9BACT</name>
<organism evidence="2 3">
    <name type="scientific">Pelotalea chapellei</name>
    <dbReference type="NCBI Taxonomy" id="44671"/>
    <lineage>
        <taxon>Bacteria</taxon>
        <taxon>Pseudomonadati</taxon>
        <taxon>Thermodesulfobacteriota</taxon>
        <taxon>Desulfuromonadia</taxon>
        <taxon>Geobacterales</taxon>
        <taxon>Geobacteraceae</taxon>
        <taxon>Pelotalea</taxon>
    </lineage>
</organism>